<dbReference type="Pfam" id="PF13419">
    <property type="entry name" value="HAD_2"/>
    <property type="match status" value="1"/>
</dbReference>
<dbReference type="InterPro" id="IPR041492">
    <property type="entry name" value="HAD_2"/>
</dbReference>
<gene>
    <name evidence="1" type="ORF">ORY91_000982</name>
    <name evidence="2" type="ORF">V9W64_08530</name>
</gene>
<dbReference type="EMBL" id="CP146598">
    <property type="protein sequence ID" value="WWY02736.1"/>
    <property type="molecule type" value="Genomic_DNA"/>
</dbReference>
<proteinExistence type="predicted"/>
<reference evidence="1" key="1">
    <citation type="submission" date="2022-10" db="EMBL/GenBank/DDBJ databases">
        <authorList>
            <person name="Boutroux M."/>
        </authorList>
    </citation>
    <scope>NUCLEOTIDE SEQUENCE</scope>
    <source>
        <strain evidence="1">51.81</strain>
    </source>
</reference>
<dbReference type="NCBIfam" id="TIGR01549">
    <property type="entry name" value="HAD-SF-IA-v1"/>
    <property type="match status" value="1"/>
</dbReference>
<dbReference type="EMBL" id="JAPQFL010000002">
    <property type="protein sequence ID" value="MDD9327576.1"/>
    <property type="molecule type" value="Genomic_DNA"/>
</dbReference>
<accession>A0A9X4E163</accession>
<dbReference type="PANTHER" id="PTHR43434">
    <property type="entry name" value="PHOSPHOGLYCOLATE PHOSPHATASE"/>
    <property type="match status" value="1"/>
</dbReference>
<evidence type="ECO:0000313" key="2">
    <source>
        <dbReference type="EMBL" id="WWY02736.1"/>
    </source>
</evidence>
<dbReference type="GO" id="GO:0006281">
    <property type="term" value="P:DNA repair"/>
    <property type="evidence" value="ECO:0007669"/>
    <property type="project" value="TreeGrafter"/>
</dbReference>
<reference evidence="2" key="2">
    <citation type="submission" date="2024-02" db="EMBL/GenBank/DDBJ databases">
        <title>Neisseria leonii sp. nov.</title>
        <authorList>
            <person name="Boutroux M."/>
            <person name="Favre-Rochex S."/>
            <person name="Gorgette O."/>
            <person name="Touak G."/>
            <person name="Muhle E."/>
            <person name="Chesneau O."/>
            <person name="Clermont D."/>
            <person name="Rahi P."/>
        </authorList>
    </citation>
    <scope>NUCLEOTIDE SEQUENCE</scope>
    <source>
        <strain evidence="2">51.81</strain>
    </source>
</reference>
<dbReference type="AlphaFoldDB" id="A0A9X4E163"/>
<dbReference type="PANTHER" id="PTHR43434:SF24">
    <property type="entry name" value="HYDROLASE-RELATED"/>
    <property type="match status" value="1"/>
</dbReference>
<dbReference type="SUPFAM" id="SSF56784">
    <property type="entry name" value="HAD-like"/>
    <property type="match status" value="1"/>
</dbReference>
<dbReference type="GO" id="GO:0005829">
    <property type="term" value="C:cytosol"/>
    <property type="evidence" value="ECO:0007669"/>
    <property type="project" value="TreeGrafter"/>
</dbReference>
<dbReference type="InterPro" id="IPR006439">
    <property type="entry name" value="HAD-SF_hydro_IA"/>
</dbReference>
<evidence type="ECO:0000313" key="3">
    <source>
        <dbReference type="Proteomes" id="UP001149607"/>
    </source>
</evidence>
<dbReference type="Gene3D" id="1.10.150.240">
    <property type="entry name" value="Putative phosphatase, domain 2"/>
    <property type="match status" value="1"/>
</dbReference>
<dbReference type="InterPro" id="IPR050155">
    <property type="entry name" value="HAD-like_hydrolase_sf"/>
</dbReference>
<evidence type="ECO:0000313" key="1">
    <source>
        <dbReference type="EMBL" id="MDD9327576.1"/>
    </source>
</evidence>
<name>A0A9X4E163_9NEIS</name>
<dbReference type="Proteomes" id="UP001149607">
    <property type="component" value="Chromosome"/>
</dbReference>
<dbReference type="GO" id="GO:0008967">
    <property type="term" value="F:phosphoglycolate phosphatase activity"/>
    <property type="evidence" value="ECO:0007669"/>
    <property type="project" value="TreeGrafter"/>
</dbReference>
<keyword evidence="3" id="KW-1185">Reference proteome</keyword>
<organism evidence="1">
    <name type="scientific">Neisseria leonii</name>
    <dbReference type="NCBI Taxonomy" id="2995413"/>
    <lineage>
        <taxon>Bacteria</taxon>
        <taxon>Pseudomonadati</taxon>
        <taxon>Pseudomonadota</taxon>
        <taxon>Betaproteobacteria</taxon>
        <taxon>Neisseriales</taxon>
        <taxon>Neisseriaceae</taxon>
        <taxon>Neisseria</taxon>
    </lineage>
</organism>
<dbReference type="InterPro" id="IPR023198">
    <property type="entry name" value="PGP-like_dom2"/>
</dbReference>
<protein>
    <submittedName>
        <fullName evidence="1">HAD-IA family hydrolase</fullName>
    </submittedName>
</protein>
<keyword evidence="1" id="KW-0378">Hydrolase</keyword>
<dbReference type="InterPro" id="IPR023214">
    <property type="entry name" value="HAD_sf"/>
</dbReference>
<sequence>MYYTNTQFASDKRPQVIIFDWDGTLADTAGPIVAAMRAAFAENGLAPPPSETVRQLIGYSLPVMVARLAADCDSSVQARIIRSYMLGTLNPNNGGMRLFDDALPCLDALKTAGFRLAVATGKGRAGLDKAIVQTGTADYWETTRCADECPSKPAPDMVREICAELGVLPSCVWVVGDTVYDVQMALAAGAQAVAVTTGAHDAAQLRQAAPLAVIGRLAELPELLAV</sequence>
<dbReference type="SFLD" id="SFLDG01129">
    <property type="entry name" value="C1.5:_HAD__Beta-PGM__Phosphata"/>
    <property type="match status" value="1"/>
</dbReference>
<dbReference type="RefSeq" id="WP_274584817.1">
    <property type="nucleotide sequence ID" value="NZ_CP145811.1"/>
</dbReference>
<dbReference type="SFLD" id="SFLDS00003">
    <property type="entry name" value="Haloacid_Dehalogenase"/>
    <property type="match status" value="1"/>
</dbReference>
<dbReference type="InterPro" id="IPR036412">
    <property type="entry name" value="HAD-like_sf"/>
</dbReference>
<dbReference type="Gene3D" id="3.40.50.1000">
    <property type="entry name" value="HAD superfamily/HAD-like"/>
    <property type="match status" value="1"/>
</dbReference>